<reference evidence="2" key="1">
    <citation type="journal article" date="2010" name="Genome Res.">
        <title>Population genomic sequencing of Coccidioides fungi reveals recent hybridization and transposon control.</title>
        <authorList>
            <person name="Neafsey D.E."/>
            <person name="Barker B.M."/>
            <person name="Sharpton T.J."/>
            <person name="Stajich J.E."/>
            <person name="Park D.J."/>
            <person name="Whiston E."/>
            <person name="Hung C.-Y."/>
            <person name="McMahan C."/>
            <person name="White J."/>
            <person name="Sykes S."/>
            <person name="Heiman D."/>
            <person name="Young S."/>
            <person name="Zeng Q."/>
            <person name="Abouelleil A."/>
            <person name="Aftuck L."/>
            <person name="Bessette D."/>
            <person name="Brown A."/>
            <person name="FitzGerald M."/>
            <person name="Lui A."/>
            <person name="Macdonald J.P."/>
            <person name="Priest M."/>
            <person name="Orbach M.J."/>
            <person name="Galgiani J.N."/>
            <person name="Kirkland T.N."/>
            <person name="Cole G.T."/>
            <person name="Birren B.W."/>
            <person name="Henn M.R."/>
            <person name="Taylor J.W."/>
            <person name="Rounsley S.D."/>
        </authorList>
    </citation>
    <scope>NUCLEOTIDE SEQUENCE [LARGE SCALE GENOMIC DNA]</scope>
    <source>
        <strain evidence="2">RMSCC 2394</strain>
    </source>
</reference>
<dbReference type="Proteomes" id="UP000054565">
    <property type="component" value="Unassembled WGS sequence"/>
</dbReference>
<protein>
    <submittedName>
        <fullName evidence="1">Uncharacterized protein</fullName>
    </submittedName>
</protein>
<gene>
    <name evidence="1" type="ORF">CIRG_09565</name>
</gene>
<accession>A0A0J6YNW2</accession>
<evidence type="ECO:0000313" key="2">
    <source>
        <dbReference type="Proteomes" id="UP000054565"/>
    </source>
</evidence>
<dbReference type="EMBL" id="DS028099">
    <property type="protein sequence ID" value="KMP09395.1"/>
    <property type="molecule type" value="Genomic_DNA"/>
</dbReference>
<name>A0A0J6YNW2_COCIT</name>
<proteinExistence type="predicted"/>
<dbReference type="AlphaFoldDB" id="A0A0J6YNW2"/>
<evidence type="ECO:0000313" key="1">
    <source>
        <dbReference type="EMBL" id="KMP09395.1"/>
    </source>
</evidence>
<sequence>MARASPIFAALQIVWPPSKEIPWTSCTNAQLSHQHFYQGHQVNEKIPLTRAKVNPFDAKRITRFEACCWADISQLR</sequence>
<organism evidence="1 2">
    <name type="scientific">Coccidioides immitis RMSCC 2394</name>
    <dbReference type="NCBI Taxonomy" id="404692"/>
    <lineage>
        <taxon>Eukaryota</taxon>
        <taxon>Fungi</taxon>
        <taxon>Dikarya</taxon>
        <taxon>Ascomycota</taxon>
        <taxon>Pezizomycotina</taxon>
        <taxon>Eurotiomycetes</taxon>
        <taxon>Eurotiomycetidae</taxon>
        <taxon>Onygenales</taxon>
        <taxon>Onygenaceae</taxon>
        <taxon>Coccidioides</taxon>
    </lineage>
</organism>